<dbReference type="InterPro" id="IPR036737">
    <property type="entry name" value="OmpA-like_sf"/>
</dbReference>
<dbReference type="PROSITE" id="PS51123">
    <property type="entry name" value="OMPA_2"/>
    <property type="match status" value="1"/>
</dbReference>
<dbReference type="SUPFAM" id="SSF82171">
    <property type="entry name" value="DPP6 N-terminal domain-like"/>
    <property type="match status" value="1"/>
</dbReference>
<dbReference type="AlphaFoldDB" id="A0A1V6LPV9"/>
<dbReference type="PANTHER" id="PTHR30329">
    <property type="entry name" value="STATOR ELEMENT OF FLAGELLAR MOTOR COMPLEX"/>
    <property type="match status" value="1"/>
</dbReference>
<dbReference type="OrthoDB" id="9809364at2"/>
<protein>
    <recommendedName>
        <fullName evidence="5">OmpA-like domain-containing protein</fullName>
    </recommendedName>
</protein>
<reference evidence="6 7" key="1">
    <citation type="submission" date="2016-12" db="EMBL/GenBank/DDBJ databases">
        <authorList>
            <person name="Song W.-J."/>
            <person name="Kurnit D.M."/>
        </authorList>
    </citation>
    <scope>NUCLEOTIDE SEQUENCE [LARGE SCALE GENOMIC DNA]</scope>
    <source>
        <strain evidence="6 7">HSG9</strain>
    </source>
</reference>
<evidence type="ECO:0000256" key="3">
    <source>
        <dbReference type="ARBA" id="ARBA00023237"/>
    </source>
</evidence>
<dbReference type="InterPro" id="IPR006665">
    <property type="entry name" value="OmpA-like"/>
</dbReference>
<dbReference type="Pfam" id="PF00691">
    <property type="entry name" value="OmpA"/>
    <property type="match status" value="1"/>
</dbReference>
<evidence type="ECO:0000313" key="7">
    <source>
        <dbReference type="Proteomes" id="UP000191680"/>
    </source>
</evidence>
<dbReference type="Gene3D" id="3.30.1330.60">
    <property type="entry name" value="OmpA-like domain"/>
    <property type="match status" value="1"/>
</dbReference>
<evidence type="ECO:0000259" key="5">
    <source>
        <dbReference type="PROSITE" id="PS51123"/>
    </source>
</evidence>
<evidence type="ECO:0000256" key="1">
    <source>
        <dbReference type="ARBA" id="ARBA00004442"/>
    </source>
</evidence>
<dbReference type="InterPro" id="IPR011990">
    <property type="entry name" value="TPR-like_helical_dom_sf"/>
</dbReference>
<dbReference type="Gene3D" id="2.120.10.30">
    <property type="entry name" value="TolB, C-terminal domain"/>
    <property type="match status" value="1"/>
</dbReference>
<organism evidence="6 7">
    <name type="scientific">Croceivirga radicis</name>
    <dbReference type="NCBI Taxonomy" id="1929488"/>
    <lineage>
        <taxon>Bacteria</taxon>
        <taxon>Pseudomonadati</taxon>
        <taxon>Bacteroidota</taxon>
        <taxon>Flavobacteriia</taxon>
        <taxon>Flavobacteriales</taxon>
        <taxon>Flavobacteriaceae</taxon>
        <taxon>Croceivirga</taxon>
    </lineage>
</organism>
<dbReference type="InterPro" id="IPR011659">
    <property type="entry name" value="WD40"/>
</dbReference>
<dbReference type="SUPFAM" id="SSF48452">
    <property type="entry name" value="TPR-like"/>
    <property type="match status" value="1"/>
</dbReference>
<accession>A0A1V6LPV9</accession>
<gene>
    <name evidence="6" type="ORF">BUL40_13250</name>
</gene>
<dbReference type="PRINTS" id="PR01021">
    <property type="entry name" value="OMPADOMAIN"/>
</dbReference>
<keyword evidence="3" id="KW-0998">Cell outer membrane</keyword>
<sequence>MKINHYNILAAFLLTCFFGNAQKTSLKKADKKYNSFAYVNAIDSYEDLVAKGYTNEEVLKKLGNSNYLIANYDEAAKWYGQLIKQETFDNDPEYIYRYAVSLKSLEQYEESNQWMEKFYSLKENDLRAKNFENNRDYLKEIGNRAGTFKIEKVGFNSKESDFSPAFYGEEVLFASARDTGMVTKYTHSWNTRPFLDIYRTGGNQKEGPEKLSRNINKKTHESSPVLSNDGQTLYFTRNNSKNGGFAKDDEGVSRLKIYSATLRDGEWKNVKVLPFNGDDFSTAHPTLSPDGKWLYFASNREGTYGDSDIYKVAILENGNFGEPINLGPKINTESSETYPYFGKDGVLYFASNGHPGIGGLDLFAVKVENEEFSNIINLAMPINSVEDDFSMIIDAESGKGYFASNRSGGMGSDDIYAIQQVKPLEFSCGKELIVKVIDIENGNYLNAANVEISGERNFSAVTEQEGYITFDPKCGAANLDILAQKEGYEQGAATYSITDEEKQEITISLKPLVVLPKSGDNLLAYLNLENILFDLDKYNLTVDAITKLDKAVQFLKDNPTVNLQIRSYTDALASKAYNIKLSENRAKTTRQYLVDQGINAQRLSINFYGEENLVNDCTVWSNCSKEENHKNRRSELIVME</sequence>
<name>A0A1V6LPV9_9FLAO</name>
<dbReference type="GO" id="GO:0009279">
    <property type="term" value="C:cell outer membrane"/>
    <property type="evidence" value="ECO:0007669"/>
    <property type="project" value="UniProtKB-SubCell"/>
</dbReference>
<dbReference type="InterPro" id="IPR006664">
    <property type="entry name" value="OMP_bac"/>
</dbReference>
<dbReference type="CDD" id="cd07185">
    <property type="entry name" value="OmpA_C-like"/>
    <property type="match status" value="1"/>
</dbReference>
<keyword evidence="2 4" id="KW-0472">Membrane</keyword>
<dbReference type="InterPro" id="IPR011042">
    <property type="entry name" value="6-blade_b-propeller_TolB-like"/>
</dbReference>
<dbReference type="Pfam" id="PF07676">
    <property type="entry name" value="PD40"/>
    <property type="match status" value="3"/>
</dbReference>
<dbReference type="Gene3D" id="2.60.40.1120">
    <property type="entry name" value="Carboxypeptidase-like, regulatory domain"/>
    <property type="match status" value="1"/>
</dbReference>
<evidence type="ECO:0000256" key="4">
    <source>
        <dbReference type="PROSITE-ProRule" id="PRU00473"/>
    </source>
</evidence>
<evidence type="ECO:0000313" key="6">
    <source>
        <dbReference type="EMBL" id="OQD42067.1"/>
    </source>
</evidence>
<dbReference type="SUPFAM" id="SSF103088">
    <property type="entry name" value="OmpA-like"/>
    <property type="match status" value="1"/>
</dbReference>
<feature type="domain" description="OmpA-like" evidence="5">
    <location>
        <begin position="520"/>
        <end position="640"/>
    </location>
</feature>
<comment type="caution">
    <text evidence="6">The sequence shown here is derived from an EMBL/GenBank/DDBJ whole genome shotgun (WGS) entry which is preliminary data.</text>
</comment>
<dbReference type="Proteomes" id="UP000191680">
    <property type="component" value="Unassembled WGS sequence"/>
</dbReference>
<dbReference type="PANTHER" id="PTHR30329:SF21">
    <property type="entry name" value="LIPOPROTEIN YIAD-RELATED"/>
    <property type="match status" value="1"/>
</dbReference>
<dbReference type="EMBL" id="MTBC01000009">
    <property type="protein sequence ID" value="OQD42067.1"/>
    <property type="molecule type" value="Genomic_DNA"/>
</dbReference>
<evidence type="ECO:0000256" key="2">
    <source>
        <dbReference type="ARBA" id="ARBA00023136"/>
    </source>
</evidence>
<dbReference type="InterPro" id="IPR050330">
    <property type="entry name" value="Bact_OuterMem_StrucFunc"/>
</dbReference>
<dbReference type="Gene3D" id="1.25.40.10">
    <property type="entry name" value="Tetratricopeptide repeat domain"/>
    <property type="match status" value="1"/>
</dbReference>
<comment type="subcellular location">
    <subcellularLocation>
        <location evidence="1">Cell outer membrane</location>
    </subcellularLocation>
</comment>
<keyword evidence="7" id="KW-1185">Reference proteome</keyword>
<proteinExistence type="predicted"/>